<accession>A0A9N9EXE9</accession>
<reference evidence="1" key="1">
    <citation type="submission" date="2021-06" db="EMBL/GenBank/DDBJ databases">
        <authorList>
            <person name="Kallberg Y."/>
            <person name="Tangrot J."/>
            <person name="Rosling A."/>
        </authorList>
    </citation>
    <scope>NUCLEOTIDE SEQUENCE</scope>
    <source>
        <strain evidence="1">CL551</strain>
    </source>
</reference>
<keyword evidence="2" id="KW-1185">Reference proteome</keyword>
<dbReference type="AlphaFoldDB" id="A0A9N9EXE9"/>
<proteinExistence type="predicted"/>
<dbReference type="Proteomes" id="UP000789342">
    <property type="component" value="Unassembled WGS sequence"/>
</dbReference>
<organism evidence="1 2">
    <name type="scientific">Acaulospora morrowiae</name>
    <dbReference type="NCBI Taxonomy" id="94023"/>
    <lineage>
        <taxon>Eukaryota</taxon>
        <taxon>Fungi</taxon>
        <taxon>Fungi incertae sedis</taxon>
        <taxon>Mucoromycota</taxon>
        <taxon>Glomeromycotina</taxon>
        <taxon>Glomeromycetes</taxon>
        <taxon>Diversisporales</taxon>
        <taxon>Acaulosporaceae</taxon>
        <taxon>Acaulospora</taxon>
    </lineage>
</organism>
<comment type="caution">
    <text evidence="1">The sequence shown here is derived from an EMBL/GenBank/DDBJ whole genome shotgun (WGS) entry which is preliminary data.</text>
</comment>
<evidence type="ECO:0000313" key="2">
    <source>
        <dbReference type="Proteomes" id="UP000789342"/>
    </source>
</evidence>
<sequence>MINSNFRLTKRQCRKEIYPLVKELLHKQPGTHVRGRALLSLHISMVTGKLGLSYSDKKISQYIWKYCLKWKERVSYMEGKNLSDDIPSNENIGSQVEKISLAFTQSQAQEFLDVQPFNVPPLQEPRINDMITGITF</sequence>
<gene>
    <name evidence="1" type="ORF">AMORRO_LOCUS3095</name>
</gene>
<protein>
    <submittedName>
        <fullName evidence="1">13551_t:CDS:1</fullName>
    </submittedName>
</protein>
<name>A0A9N9EXE9_9GLOM</name>
<evidence type="ECO:0000313" key="1">
    <source>
        <dbReference type="EMBL" id="CAG8497679.1"/>
    </source>
</evidence>
<dbReference type="EMBL" id="CAJVPV010001448">
    <property type="protein sequence ID" value="CAG8497679.1"/>
    <property type="molecule type" value="Genomic_DNA"/>
</dbReference>